<protein>
    <recommendedName>
        <fullName evidence="2">SPOR domain-containing protein</fullName>
    </recommendedName>
</protein>
<proteinExistence type="predicted"/>
<feature type="signal peptide" evidence="1">
    <location>
        <begin position="1"/>
        <end position="25"/>
    </location>
</feature>
<dbReference type="RefSeq" id="WP_120175956.1">
    <property type="nucleotide sequence ID" value="NZ_AP018786.1"/>
</dbReference>
<name>A0A2Z6I7J8_9BURK</name>
<organism evidence="3 4">
    <name type="scientific">Sutterella megalosphaeroides</name>
    <dbReference type="NCBI Taxonomy" id="2494234"/>
    <lineage>
        <taxon>Bacteria</taxon>
        <taxon>Pseudomonadati</taxon>
        <taxon>Pseudomonadota</taxon>
        <taxon>Betaproteobacteria</taxon>
        <taxon>Burkholderiales</taxon>
        <taxon>Sutterellaceae</taxon>
        <taxon>Sutterella</taxon>
    </lineage>
</organism>
<feature type="domain" description="SPOR" evidence="2">
    <location>
        <begin position="116"/>
        <end position="165"/>
    </location>
</feature>
<reference evidence="3 4" key="1">
    <citation type="journal article" date="2018" name="Int. J. Syst. Evol. Microbiol.">
        <title>Mesosutterella multiformis gen. nov., sp. nov., a member of the family Sutterellaceae and Sutterella megalosphaeroides sp. nov., isolated from human faeces.</title>
        <authorList>
            <person name="Sakamoto M."/>
            <person name="Ikeyama N."/>
            <person name="Kunihiro T."/>
            <person name="Iino T."/>
            <person name="Yuki M."/>
            <person name="Ohkuma M."/>
        </authorList>
    </citation>
    <scope>NUCLEOTIDE SEQUENCE [LARGE SCALE GENOMIC DNA]</scope>
    <source>
        <strain evidence="3 4">6FBBBH3</strain>
    </source>
</reference>
<keyword evidence="1" id="KW-0732">Signal</keyword>
<dbReference type="AlphaFoldDB" id="A0A2Z6I7J8"/>
<dbReference type="InterPro" id="IPR007730">
    <property type="entry name" value="SPOR-like_dom"/>
</dbReference>
<dbReference type="EMBL" id="AP018786">
    <property type="protein sequence ID" value="BBF22299.1"/>
    <property type="molecule type" value="Genomic_DNA"/>
</dbReference>
<dbReference type="KEGG" id="sutt:SUTMEG_01900"/>
<dbReference type="GO" id="GO:0042834">
    <property type="term" value="F:peptidoglycan binding"/>
    <property type="evidence" value="ECO:0007669"/>
    <property type="project" value="InterPro"/>
</dbReference>
<dbReference type="Proteomes" id="UP000271003">
    <property type="component" value="Chromosome"/>
</dbReference>
<evidence type="ECO:0000259" key="2">
    <source>
        <dbReference type="Pfam" id="PF05036"/>
    </source>
</evidence>
<evidence type="ECO:0000313" key="4">
    <source>
        <dbReference type="Proteomes" id="UP000271003"/>
    </source>
</evidence>
<evidence type="ECO:0000313" key="3">
    <source>
        <dbReference type="EMBL" id="BBF22299.1"/>
    </source>
</evidence>
<sequence length="251" mass="27126">MSKSTNLFIGLLAVSAAASCAWLYAQGETVVTSTVPAESSAEAGQFAYRQPVVVAHERRAEVPLESAETEKPADVPTGKLGANIPDRPAFAAPEVPVDESTCLAVGPVPQAELPAVRRALESAGLLNRVWVEEIGDDERFRVAAGPFKTAKQAAKVAKLLKTEAIDPSRTERAEGYFLELHLFEGERYAADWAKAVGTKLRLSNLRVERVVLARSPGLRLTFRNLSSDENQRVRRFAREIGKAGATACTPD</sequence>
<dbReference type="PROSITE" id="PS51257">
    <property type="entry name" value="PROKAR_LIPOPROTEIN"/>
    <property type="match status" value="1"/>
</dbReference>
<dbReference type="Pfam" id="PF05036">
    <property type="entry name" value="SPOR"/>
    <property type="match status" value="1"/>
</dbReference>
<keyword evidence="4" id="KW-1185">Reference proteome</keyword>
<evidence type="ECO:0000256" key="1">
    <source>
        <dbReference type="SAM" id="SignalP"/>
    </source>
</evidence>
<gene>
    <name evidence="3" type="ORF">SUTMEG_01900</name>
</gene>
<accession>A0A2Z6I7J8</accession>
<feature type="chain" id="PRO_5016380426" description="SPOR domain-containing protein" evidence="1">
    <location>
        <begin position="26"/>
        <end position="251"/>
    </location>
</feature>